<keyword evidence="2" id="KW-1185">Reference proteome</keyword>
<dbReference type="InterPro" id="IPR000477">
    <property type="entry name" value="RT_dom"/>
</dbReference>
<dbReference type="CDD" id="cd01647">
    <property type="entry name" value="RT_LTR"/>
    <property type="match status" value="1"/>
</dbReference>
<dbReference type="PANTHER" id="PTHR24559">
    <property type="entry name" value="TRANSPOSON TY3-I GAG-POL POLYPROTEIN"/>
    <property type="match status" value="1"/>
</dbReference>
<dbReference type="Proteomes" id="UP000695022">
    <property type="component" value="Unplaced"/>
</dbReference>
<dbReference type="Pfam" id="PF00078">
    <property type="entry name" value="RVT_1"/>
    <property type="match status" value="1"/>
</dbReference>
<evidence type="ECO:0000313" key="2">
    <source>
        <dbReference type="Proteomes" id="UP000695022"/>
    </source>
</evidence>
<dbReference type="PANTHER" id="PTHR24559:SF435">
    <property type="entry name" value="RIBONUCLEASE H"/>
    <property type="match status" value="1"/>
</dbReference>
<evidence type="ECO:0000259" key="1">
    <source>
        <dbReference type="Pfam" id="PF00078"/>
    </source>
</evidence>
<dbReference type="InterPro" id="IPR053134">
    <property type="entry name" value="RNA-dir_DNA_polymerase"/>
</dbReference>
<evidence type="ECO:0000313" key="3">
    <source>
        <dbReference type="RefSeq" id="XP_014662885.1"/>
    </source>
</evidence>
<gene>
    <name evidence="3" type="primary">LOC106805696</name>
</gene>
<sequence length="178" mass="20134">MKREVMNTEVGKMLRDGMIPPSSSPWASPVVLVTKKDGSTQFCIDYRCLNEGTIKDAYLLPRIDDALDSLAGAQWFSTIYLTSGYWQVEMDTRDAPKTAFSTRQGLFNFMVMPFGLCNSPATFERLMELVLQGLQWTECLVYFDDVIIFGQSFEKALANLHHVFDQLANASLKLKPTK</sequence>
<accession>A0ABM1DSG4</accession>
<dbReference type="Gene3D" id="3.10.10.10">
    <property type="entry name" value="HIV Type 1 Reverse Transcriptase, subunit A, domain 1"/>
    <property type="match status" value="1"/>
</dbReference>
<dbReference type="GO" id="GO:0003964">
    <property type="term" value="F:RNA-directed DNA polymerase activity"/>
    <property type="evidence" value="ECO:0007669"/>
    <property type="project" value="UniProtKB-KW"/>
</dbReference>
<reference evidence="3" key="1">
    <citation type="submission" date="2025-08" db="UniProtKB">
        <authorList>
            <consortium name="RefSeq"/>
        </authorList>
    </citation>
    <scope>IDENTIFICATION</scope>
</reference>
<feature type="domain" description="Reverse transcriptase" evidence="1">
    <location>
        <begin position="34"/>
        <end position="178"/>
    </location>
</feature>
<dbReference type="Gene3D" id="3.30.70.270">
    <property type="match status" value="1"/>
</dbReference>
<dbReference type="InterPro" id="IPR043128">
    <property type="entry name" value="Rev_trsase/Diguanyl_cyclase"/>
</dbReference>
<organism evidence="2 3">
    <name type="scientific">Priapulus caudatus</name>
    <name type="common">Priapulid worm</name>
    <dbReference type="NCBI Taxonomy" id="37621"/>
    <lineage>
        <taxon>Eukaryota</taxon>
        <taxon>Metazoa</taxon>
        <taxon>Ecdysozoa</taxon>
        <taxon>Scalidophora</taxon>
        <taxon>Priapulida</taxon>
        <taxon>Priapulimorpha</taxon>
        <taxon>Priapulimorphida</taxon>
        <taxon>Priapulidae</taxon>
        <taxon>Priapulus</taxon>
    </lineage>
</organism>
<dbReference type="GeneID" id="106805696"/>
<dbReference type="InterPro" id="IPR043502">
    <property type="entry name" value="DNA/RNA_pol_sf"/>
</dbReference>
<name>A0ABM1DSG4_PRICU</name>
<dbReference type="SUPFAM" id="SSF56672">
    <property type="entry name" value="DNA/RNA polymerases"/>
    <property type="match status" value="1"/>
</dbReference>
<dbReference type="RefSeq" id="XP_014662885.1">
    <property type="nucleotide sequence ID" value="XM_014807399.1"/>
</dbReference>
<proteinExistence type="predicted"/>
<keyword evidence="3" id="KW-0808">Transferase</keyword>
<keyword evidence="3" id="KW-0695">RNA-directed DNA polymerase</keyword>
<keyword evidence="3" id="KW-0548">Nucleotidyltransferase</keyword>
<protein>
    <submittedName>
        <fullName evidence="3">RNA-directed DNA polymerase homolog</fullName>
    </submittedName>
</protein>